<organism evidence="1 2">
    <name type="scientific">Lithospermum erythrorhizon</name>
    <name type="common">Purple gromwell</name>
    <name type="synonym">Lithospermum officinale var. erythrorhizon</name>
    <dbReference type="NCBI Taxonomy" id="34254"/>
    <lineage>
        <taxon>Eukaryota</taxon>
        <taxon>Viridiplantae</taxon>
        <taxon>Streptophyta</taxon>
        <taxon>Embryophyta</taxon>
        <taxon>Tracheophyta</taxon>
        <taxon>Spermatophyta</taxon>
        <taxon>Magnoliopsida</taxon>
        <taxon>eudicotyledons</taxon>
        <taxon>Gunneridae</taxon>
        <taxon>Pentapetalae</taxon>
        <taxon>asterids</taxon>
        <taxon>lamiids</taxon>
        <taxon>Boraginales</taxon>
        <taxon>Boraginaceae</taxon>
        <taxon>Boraginoideae</taxon>
        <taxon>Lithospermeae</taxon>
        <taxon>Lithospermum</taxon>
    </lineage>
</organism>
<evidence type="ECO:0000313" key="2">
    <source>
        <dbReference type="Proteomes" id="UP001454036"/>
    </source>
</evidence>
<gene>
    <name evidence="1" type="ORF">LIER_22958</name>
</gene>
<dbReference type="PANTHER" id="PTHR33240">
    <property type="entry name" value="OS08G0508500 PROTEIN"/>
    <property type="match status" value="1"/>
</dbReference>
<dbReference type="EMBL" id="BAABME010006374">
    <property type="protein sequence ID" value="GAA0168186.1"/>
    <property type="molecule type" value="Genomic_DNA"/>
</dbReference>
<evidence type="ECO:0000313" key="1">
    <source>
        <dbReference type="EMBL" id="GAA0168186.1"/>
    </source>
</evidence>
<name>A0AAV3QYW3_LITER</name>
<protein>
    <submittedName>
        <fullName evidence="1">Uncharacterized protein</fullName>
    </submittedName>
</protein>
<keyword evidence="2" id="KW-1185">Reference proteome</keyword>
<comment type="caution">
    <text evidence="1">The sequence shown here is derived from an EMBL/GenBank/DDBJ whole genome shotgun (WGS) entry which is preliminary data.</text>
</comment>
<reference evidence="1 2" key="1">
    <citation type="submission" date="2024-01" db="EMBL/GenBank/DDBJ databases">
        <title>The complete chloroplast genome sequence of Lithospermum erythrorhizon: insights into the phylogenetic relationship among Boraginaceae species and the maternal lineages of purple gromwells.</title>
        <authorList>
            <person name="Okada T."/>
            <person name="Watanabe K."/>
        </authorList>
    </citation>
    <scope>NUCLEOTIDE SEQUENCE [LARGE SCALE GENOMIC DNA]</scope>
</reference>
<dbReference type="Proteomes" id="UP001454036">
    <property type="component" value="Unassembled WGS sequence"/>
</dbReference>
<proteinExistence type="predicted"/>
<dbReference type="PANTHER" id="PTHR33240:SF15">
    <property type="entry name" value="GAG-PRO-LIKE PROTEIN"/>
    <property type="match status" value="1"/>
</dbReference>
<dbReference type="AlphaFoldDB" id="A0AAV3QYW3"/>
<sequence>MDLTHQGSILLEEDKVSSSQVTLNIIRPTEVKVPDNFWERKLGDYPTDFAHEDLKESFHMYMDIEDTSWFLHLVIEELETTSRFHVIDSKATYNVLLGRPWIHNYNVVPSILHQYMKYYKDVIKRRIKADENPFTIEESHFFVAKYYQRKNTNEPQPQEVPEMPKVTTIVHSTMDEEITEVLKGITLPLMEVEKVASITLKGFVTPVDGKR</sequence>
<accession>A0AAV3QYW3</accession>